<dbReference type="GO" id="GO:0005524">
    <property type="term" value="F:ATP binding"/>
    <property type="evidence" value="ECO:0007669"/>
    <property type="project" value="UniProtKB-UniRule"/>
</dbReference>
<evidence type="ECO:0000313" key="10">
    <source>
        <dbReference type="WBParaSite" id="SVE_0765400.1"/>
    </source>
</evidence>
<dbReference type="InterPro" id="IPR011545">
    <property type="entry name" value="DEAD/DEAH_box_helicase_dom"/>
</dbReference>
<dbReference type="AlphaFoldDB" id="A0A0K0FFL1"/>
<dbReference type="InterPro" id="IPR036034">
    <property type="entry name" value="PDZ_sf"/>
</dbReference>
<keyword evidence="2 5" id="KW-0378">Hydrolase</keyword>
<dbReference type="InterPro" id="IPR001478">
    <property type="entry name" value="PDZ"/>
</dbReference>
<keyword evidence="5" id="KW-0347">Helicase</keyword>
<dbReference type="CDD" id="cd18787">
    <property type="entry name" value="SF2_C_DEAD"/>
    <property type="match status" value="1"/>
</dbReference>
<dbReference type="SMART" id="SM00490">
    <property type="entry name" value="HELICc"/>
    <property type="match status" value="1"/>
</dbReference>
<dbReference type="Proteomes" id="UP000035680">
    <property type="component" value="Unassembled WGS sequence"/>
</dbReference>
<dbReference type="Gene3D" id="3.40.50.300">
    <property type="entry name" value="P-loop containing nucleotide triphosphate hydrolases"/>
    <property type="match status" value="2"/>
</dbReference>
<proteinExistence type="inferred from homology"/>
<accession>A0A0K0FFL1</accession>
<dbReference type="PROSITE" id="PS50106">
    <property type="entry name" value="PDZ"/>
    <property type="match status" value="1"/>
</dbReference>
<comment type="catalytic activity">
    <reaction evidence="5">
        <text>ATP + H2O = ADP + phosphate + H(+)</text>
        <dbReference type="Rhea" id="RHEA:13065"/>
        <dbReference type="ChEBI" id="CHEBI:15377"/>
        <dbReference type="ChEBI" id="CHEBI:15378"/>
        <dbReference type="ChEBI" id="CHEBI:30616"/>
        <dbReference type="ChEBI" id="CHEBI:43474"/>
        <dbReference type="ChEBI" id="CHEBI:456216"/>
        <dbReference type="EC" id="3.6.4.13"/>
    </reaction>
</comment>
<dbReference type="SMART" id="SM00487">
    <property type="entry name" value="DEXDc"/>
    <property type="match status" value="1"/>
</dbReference>
<reference evidence="10" key="2">
    <citation type="submission" date="2015-08" db="UniProtKB">
        <authorList>
            <consortium name="WormBaseParasite"/>
        </authorList>
    </citation>
    <scope>IDENTIFICATION</scope>
</reference>
<dbReference type="PROSITE" id="PS51192">
    <property type="entry name" value="HELICASE_ATP_BIND_1"/>
    <property type="match status" value="1"/>
</dbReference>
<dbReference type="SUPFAM" id="SSF52540">
    <property type="entry name" value="P-loop containing nucleoside triphosphate hydrolases"/>
    <property type="match status" value="1"/>
</dbReference>
<comment type="domain">
    <text evidence="5">The Q motif is unique to and characteristic of the DEAD box family of RNA helicases and controls ATP binding and hydrolysis.</text>
</comment>
<dbReference type="Gene3D" id="2.30.42.10">
    <property type="match status" value="1"/>
</dbReference>
<dbReference type="Pfam" id="PF00270">
    <property type="entry name" value="DEAD"/>
    <property type="match status" value="1"/>
</dbReference>
<dbReference type="GO" id="GO:0016787">
    <property type="term" value="F:hydrolase activity"/>
    <property type="evidence" value="ECO:0007669"/>
    <property type="project" value="UniProtKB-KW"/>
</dbReference>
<sequence length="475" mass="53825">MWSNVIKNNYLSQNVTHMLGEPSLLHCEMVDGIKSGKNMMVISANNTDKRIGYLAAIIDMLLEIQEFGKLSVLIVVPVRELCEQIYMKAKHLLFQIKDLTVIRLYQKMEELIDTNILICTPGTLKKKLALYPYLISNVHTLVVEEADRMFQHDFLDDLVLISKHLDYFSDMQKIVVSSTVLPLSMQNPVESFYVKEFLVVFFKNFKPCNDSLITVIIPVNSMETKKVALLSLLLTSQALSVGDKKTIIFCKTKNSVNIIAEFLLKNGFTCSILHGDLDQKIRINSIISFKNDINIIVATDVAARGMDFSEIYQIINFELNDNFIDFYIRMEKISFYSESSPTIYDSLIITTSASSSNSESASKLKCLLDKPWIKEYLKCSENVCKNVFSEKLPDIPFEVDDDKEIAVKYVKLVKHNEPLSVIIKCKKNGRIVISRIMDNGVADKSSVIQVDNSVFGINDISVSDMKPKDGAKLLN</sequence>
<evidence type="ECO:0000259" key="7">
    <source>
        <dbReference type="PROSITE" id="PS51192"/>
    </source>
</evidence>
<organism evidence="9 10">
    <name type="scientific">Strongyloides venezuelensis</name>
    <name type="common">Threadworm</name>
    <dbReference type="NCBI Taxonomy" id="75913"/>
    <lineage>
        <taxon>Eukaryota</taxon>
        <taxon>Metazoa</taxon>
        <taxon>Ecdysozoa</taxon>
        <taxon>Nematoda</taxon>
        <taxon>Chromadorea</taxon>
        <taxon>Rhabditida</taxon>
        <taxon>Tylenchina</taxon>
        <taxon>Panagrolaimomorpha</taxon>
        <taxon>Strongyloidoidea</taxon>
        <taxon>Strongyloididae</taxon>
        <taxon>Strongyloides</taxon>
    </lineage>
</organism>
<dbReference type="WBParaSite" id="SVE_0765400.1">
    <property type="protein sequence ID" value="SVE_0765400.1"/>
    <property type="gene ID" value="SVE_0765400"/>
</dbReference>
<dbReference type="GO" id="GO:0003723">
    <property type="term" value="F:RNA binding"/>
    <property type="evidence" value="ECO:0007669"/>
    <property type="project" value="UniProtKB-UniRule"/>
</dbReference>
<evidence type="ECO:0000256" key="1">
    <source>
        <dbReference type="ARBA" id="ARBA00022741"/>
    </source>
</evidence>
<evidence type="ECO:0000256" key="4">
    <source>
        <dbReference type="ARBA" id="ARBA00022884"/>
    </source>
</evidence>
<dbReference type="Pfam" id="PF00271">
    <property type="entry name" value="Helicase_C"/>
    <property type="match status" value="1"/>
</dbReference>
<dbReference type="EC" id="3.6.4.13" evidence="5"/>
<comment type="similarity">
    <text evidence="5">Belongs to the DEAD box helicase family.</text>
</comment>
<feature type="domain" description="PDZ" evidence="6">
    <location>
        <begin position="409"/>
        <end position="475"/>
    </location>
</feature>
<feature type="domain" description="Helicase C-terminal" evidence="8">
    <location>
        <begin position="233"/>
        <end position="403"/>
    </location>
</feature>
<evidence type="ECO:0000259" key="6">
    <source>
        <dbReference type="PROSITE" id="PS50106"/>
    </source>
</evidence>
<evidence type="ECO:0000313" key="9">
    <source>
        <dbReference type="Proteomes" id="UP000035680"/>
    </source>
</evidence>
<evidence type="ECO:0000259" key="8">
    <source>
        <dbReference type="PROSITE" id="PS51194"/>
    </source>
</evidence>
<name>A0A0K0FFL1_STRVS</name>
<evidence type="ECO:0000256" key="2">
    <source>
        <dbReference type="ARBA" id="ARBA00022801"/>
    </source>
</evidence>
<dbReference type="STRING" id="75913.A0A0K0FFL1"/>
<keyword evidence="3 5" id="KW-0067">ATP-binding</keyword>
<protein>
    <recommendedName>
        <fullName evidence="5">ATP-dependent RNA helicase</fullName>
        <ecNumber evidence="5">3.6.4.13</ecNumber>
    </recommendedName>
</protein>
<feature type="domain" description="Helicase ATP-binding" evidence="7">
    <location>
        <begin position="30"/>
        <end position="198"/>
    </location>
</feature>
<dbReference type="InterPro" id="IPR027417">
    <property type="entry name" value="P-loop_NTPase"/>
</dbReference>
<dbReference type="GO" id="GO:0003724">
    <property type="term" value="F:RNA helicase activity"/>
    <property type="evidence" value="ECO:0007669"/>
    <property type="project" value="UniProtKB-EC"/>
</dbReference>
<dbReference type="SUPFAM" id="SSF50156">
    <property type="entry name" value="PDZ domain-like"/>
    <property type="match status" value="1"/>
</dbReference>
<dbReference type="InterPro" id="IPR014001">
    <property type="entry name" value="Helicase_ATP-bd"/>
</dbReference>
<dbReference type="PROSITE" id="PS51194">
    <property type="entry name" value="HELICASE_CTER"/>
    <property type="match status" value="1"/>
</dbReference>
<dbReference type="InterPro" id="IPR001650">
    <property type="entry name" value="Helicase_C-like"/>
</dbReference>
<evidence type="ECO:0000256" key="5">
    <source>
        <dbReference type="RuleBase" id="RU365068"/>
    </source>
</evidence>
<evidence type="ECO:0000256" key="3">
    <source>
        <dbReference type="ARBA" id="ARBA00022840"/>
    </source>
</evidence>
<keyword evidence="4 5" id="KW-0694">RNA-binding</keyword>
<keyword evidence="9" id="KW-1185">Reference proteome</keyword>
<comment type="function">
    <text evidence="5">RNA helicase.</text>
</comment>
<dbReference type="PANTHER" id="PTHR24031">
    <property type="entry name" value="RNA HELICASE"/>
    <property type="match status" value="1"/>
</dbReference>
<keyword evidence="1 5" id="KW-0547">Nucleotide-binding</keyword>
<reference evidence="9" key="1">
    <citation type="submission" date="2014-07" db="EMBL/GenBank/DDBJ databases">
        <authorList>
            <person name="Martin A.A"/>
            <person name="De Silva N."/>
        </authorList>
    </citation>
    <scope>NUCLEOTIDE SEQUENCE</scope>
</reference>